<dbReference type="InterPro" id="IPR000551">
    <property type="entry name" value="MerR-type_HTH_dom"/>
</dbReference>
<dbReference type="GO" id="GO:0003700">
    <property type="term" value="F:DNA-binding transcription factor activity"/>
    <property type="evidence" value="ECO:0007669"/>
    <property type="project" value="InterPro"/>
</dbReference>
<evidence type="ECO:0000313" key="4">
    <source>
        <dbReference type="Proteomes" id="UP000585905"/>
    </source>
</evidence>
<comment type="caution">
    <text evidence="3">The sequence shown here is derived from an EMBL/GenBank/DDBJ whole genome shotgun (WGS) entry which is preliminary data.</text>
</comment>
<evidence type="ECO:0000259" key="2">
    <source>
        <dbReference type="PROSITE" id="PS50937"/>
    </source>
</evidence>
<sequence length="253" mass="27977">MAWSTRELAELAGTTVNTVRHYHHLGLLPEPERRYNGYKQYEVSHLMALLRIRRLVDLGVPLAQIPDLGGATAEDQALHEVDADFAGSIERLQRARDGIAAVIRERAPADIPEGFESVAARMSEADRSMVHLYSRVYDDDALADLRSTVESSDPAVEAEIESLPADADPDTVQRLAERLAPTLARNLLEHPWLADPESRRSTGGAHARDALIESVKALYNPAQLQVFMRASTLARELADEMRSTRDEPPAPAD</sequence>
<dbReference type="Gene3D" id="1.10.1660.10">
    <property type="match status" value="1"/>
</dbReference>
<dbReference type="RefSeq" id="WP_182490514.1">
    <property type="nucleotide sequence ID" value="NZ_BAAAOV010000023.1"/>
</dbReference>
<dbReference type="InterPro" id="IPR009061">
    <property type="entry name" value="DNA-bd_dom_put_sf"/>
</dbReference>
<dbReference type="GO" id="GO:0003677">
    <property type="term" value="F:DNA binding"/>
    <property type="evidence" value="ECO:0007669"/>
    <property type="project" value="UniProtKB-KW"/>
</dbReference>
<dbReference type="EMBL" id="JACGWX010000002">
    <property type="protein sequence ID" value="MBA8847714.1"/>
    <property type="molecule type" value="Genomic_DNA"/>
</dbReference>
<name>A0A839EBU4_9MICO</name>
<dbReference type="SMART" id="SM00422">
    <property type="entry name" value="HTH_MERR"/>
    <property type="match status" value="1"/>
</dbReference>
<dbReference type="Pfam" id="PF13411">
    <property type="entry name" value="MerR_1"/>
    <property type="match status" value="1"/>
</dbReference>
<evidence type="ECO:0000256" key="1">
    <source>
        <dbReference type="ARBA" id="ARBA00023125"/>
    </source>
</evidence>
<proteinExistence type="predicted"/>
<keyword evidence="4" id="KW-1185">Reference proteome</keyword>
<dbReference type="PROSITE" id="PS50937">
    <property type="entry name" value="HTH_MERR_2"/>
    <property type="match status" value="1"/>
</dbReference>
<evidence type="ECO:0000313" key="3">
    <source>
        <dbReference type="EMBL" id="MBA8847714.1"/>
    </source>
</evidence>
<feature type="domain" description="HTH merR-type" evidence="2">
    <location>
        <begin position="2"/>
        <end position="71"/>
    </location>
</feature>
<dbReference type="AlphaFoldDB" id="A0A839EBU4"/>
<dbReference type="Proteomes" id="UP000585905">
    <property type="component" value="Unassembled WGS sequence"/>
</dbReference>
<dbReference type="PANTHER" id="PTHR30204:SF93">
    <property type="entry name" value="HTH MERR-TYPE DOMAIN-CONTAINING PROTEIN"/>
    <property type="match status" value="1"/>
</dbReference>
<reference evidence="3 4" key="1">
    <citation type="submission" date="2020-07" db="EMBL/GenBank/DDBJ databases">
        <title>Sequencing the genomes of 1000 actinobacteria strains.</title>
        <authorList>
            <person name="Klenk H.-P."/>
        </authorList>
    </citation>
    <scope>NUCLEOTIDE SEQUENCE [LARGE SCALE GENOMIC DNA]</scope>
    <source>
        <strain evidence="3 4">DSM 19663</strain>
    </source>
</reference>
<accession>A0A839EBU4</accession>
<protein>
    <submittedName>
        <fullName evidence="3">DNA-binding transcriptional MerR regulator</fullName>
    </submittedName>
</protein>
<dbReference type="PANTHER" id="PTHR30204">
    <property type="entry name" value="REDOX-CYCLING DRUG-SENSING TRANSCRIPTIONAL ACTIVATOR SOXR"/>
    <property type="match status" value="1"/>
</dbReference>
<dbReference type="InterPro" id="IPR047057">
    <property type="entry name" value="MerR_fam"/>
</dbReference>
<keyword evidence="1 3" id="KW-0238">DNA-binding</keyword>
<dbReference type="CDD" id="cd00592">
    <property type="entry name" value="HTH_MerR-like"/>
    <property type="match status" value="1"/>
</dbReference>
<gene>
    <name evidence="3" type="ORF">FHX53_001299</name>
</gene>
<dbReference type="SUPFAM" id="SSF46955">
    <property type="entry name" value="Putative DNA-binding domain"/>
    <property type="match status" value="1"/>
</dbReference>
<organism evidence="3 4">
    <name type="scientific">Microcella alkalica</name>
    <dbReference type="NCBI Taxonomy" id="355930"/>
    <lineage>
        <taxon>Bacteria</taxon>
        <taxon>Bacillati</taxon>
        <taxon>Actinomycetota</taxon>
        <taxon>Actinomycetes</taxon>
        <taxon>Micrococcales</taxon>
        <taxon>Microbacteriaceae</taxon>
        <taxon>Microcella</taxon>
    </lineage>
</organism>